<reference evidence="1 2" key="2">
    <citation type="journal article" date="2016" name="Genome Announc.">
        <title>Permanent Draft Genome Sequences for Two Variants of Frankia sp. Strain CpI1, the First Frankia Strain Isolated from Root Nodules of Comptonia peregrina.</title>
        <authorList>
            <person name="Oshone R."/>
            <person name="Hurst S.G.IV."/>
            <person name="Abebe-Akele F."/>
            <person name="Simpson S."/>
            <person name="Morris K."/>
            <person name="Thomas W.K."/>
            <person name="Tisa L.S."/>
        </authorList>
    </citation>
    <scope>NUCLEOTIDE SEQUENCE [LARGE SCALE GENOMIC DNA]</scope>
    <source>
        <strain evidence="2">CpI1-S</strain>
    </source>
</reference>
<dbReference type="AlphaFoldDB" id="A0A0D8BCC0"/>
<accession>A0A0D8BCC0</accession>
<dbReference type="Proteomes" id="UP000032545">
    <property type="component" value="Unassembled WGS sequence"/>
</dbReference>
<evidence type="ECO:0000313" key="1">
    <source>
        <dbReference type="EMBL" id="KJE21928.1"/>
    </source>
</evidence>
<reference evidence="2" key="1">
    <citation type="submission" date="2015-02" db="EMBL/GenBank/DDBJ databases">
        <title>Draft Genome of Frankia sp. CpI1-S.</title>
        <authorList>
            <person name="Oshone R.T."/>
            <person name="Ngom M."/>
            <person name="Ghodhbane-Gtari F."/>
            <person name="Gtari M."/>
            <person name="Morris K."/>
            <person name="Thomas K."/>
            <person name="Sen A."/>
            <person name="Tisa L.S."/>
        </authorList>
    </citation>
    <scope>NUCLEOTIDE SEQUENCE [LARGE SCALE GENOMIC DNA]</scope>
    <source>
        <strain evidence="2">CpI1-S</strain>
    </source>
</reference>
<evidence type="ECO:0000313" key="2">
    <source>
        <dbReference type="Proteomes" id="UP000032545"/>
    </source>
</evidence>
<evidence type="ECO:0008006" key="3">
    <source>
        <dbReference type="Google" id="ProtNLM"/>
    </source>
</evidence>
<keyword evidence="2" id="KW-1185">Reference proteome</keyword>
<sequence>MIGSNVPMARDQAVFAARSRLVDVRRRFLGHDLPPLGALIIRHQVAVPDGAEWPWALVSNWQHATLLGGRSLNDGAHPSVAHIRMGRPLRIRSADVVDWAIIDARGEIVEGAWTRRLRAPADTTT</sequence>
<organism evidence="1 2">
    <name type="scientific">Frankia torreyi</name>
    <dbReference type="NCBI Taxonomy" id="1856"/>
    <lineage>
        <taxon>Bacteria</taxon>
        <taxon>Bacillati</taxon>
        <taxon>Actinomycetota</taxon>
        <taxon>Actinomycetes</taxon>
        <taxon>Frankiales</taxon>
        <taxon>Frankiaceae</taxon>
        <taxon>Frankia</taxon>
    </lineage>
</organism>
<dbReference type="PATRIC" id="fig|1502723.3.peg.3135"/>
<comment type="caution">
    <text evidence="1">The sequence shown here is derived from an EMBL/GenBank/DDBJ whole genome shotgun (WGS) entry which is preliminary data.</text>
</comment>
<protein>
    <recommendedName>
        <fullName evidence="3">DUF2314 domain-containing protein</fullName>
    </recommendedName>
</protein>
<proteinExistence type="predicted"/>
<dbReference type="EMBL" id="JYFN01000029">
    <property type="protein sequence ID" value="KJE21928.1"/>
    <property type="molecule type" value="Genomic_DNA"/>
</dbReference>
<name>A0A0D8BCC0_9ACTN</name>
<gene>
    <name evidence="1" type="ORF">FF36_03680</name>
</gene>